<accession>A0AAD7EQK2</accession>
<feature type="compositionally biased region" description="Polar residues" evidence="1">
    <location>
        <begin position="15"/>
        <end position="28"/>
    </location>
</feature>
<proteinExistence type="predicted"/>
<feature type="compositionally biased region" description="Basic and acidic residues" evidence="1">
    <location>
        <begin position="271"/>
        <end position="282"/>
    </location>
</feature>
<comment type="caution">
    <text evidence="2">The sequence shown here is derived from an EMBL/GenBank/DDBJ whole genome shotgun (WGS) entry which is preliminary data.</text>
</comment>
<evidence type="ECO:0000313" key="3">
    <source>
        <dbReference type="Proteomes" id="UP001218218"/>
    </source>
</evidence>
<organism evidence="2 3">
    <name type="scientific">Mycena albidolilacea</name>
    <dbReference type="NCBI Taxonomy" id="1033008"/>
    <lineage>
        <taxon>Eukaryota</taxon>
        <taxon>Fungi</taxon>
        <taxon>Dikarya</taxon>
        <taxon>Basidiomycota</taxon>
        <taxon>Agaricomycotina</taxon>
        <taxon>Agaricomycetes</taxon>
        <taxon>Agaricomycetidae</taxon>
        <taxon>Agaricales</taxon>
        <taxon>Marasmiineae</taxon>
        <taxon>Mycenaceae</taxon>
        <taxon>Mycena</taxon>
    </lineage>
</organism>
<protein>
    <submittedName>
        <fullName evidence="2">Uncharacterized protein</fullName>
    </submittedName>
</protein>
<gene>
    <name evidence="2" type="ORF">DFH08DRAFT_217493</name>
</gene>
<feature type="region of interest" description="Disordered" evidence="1">
    <location>
        <begin position="1"/>
        <end position="41"/>
    </location>
</feature>
<feature type="compositionally biased region" description="Acidic residues" evidence="1">
    <location>
        <begin position="323"/>
        <end position="334"/>
    </location>
</feature>
<evidence type="ECO:0000313" key="2">
    <source>
        <dbReference type="EMBL" id="KAJ7343115.1"/>
    </source>
</evidence>
<dbReference type="EMBL" id="JARIHO010000023">
    <property type="protein sequence ID" value="KAJ7343115.1"/>
    <property type="molecule type" value="Genomic_DNA"/>
</dbReference>
<reference evidence="2" key="1">
    <citation type="submission" date="2023-03" db="EMBL/GenBank/DDBJ databases">
        <title>Massive genome expansion in bonnet fungi (Mycena s.s.) driven by repeated elements and novel gene families across ecological guilds.</title>
        <authorList>
            <consortium name="Lawrence Berkeley National Laboratory"/>
            <person name="Harder C.B."/>
            <person name="Miyauchi S."/>
            <person name="Viragh M."/>
            <person name="Kuo A."/>
            <person name="Thoen E."/>
            <person name="Andreopoulos B."/>
            <person name="Lu D."/>
            <person name="Skrede I."/>
            <person name="Drula E."/>
            <person name="Henrissat B."/>
            <person name="Morin E."/>
            <person name="Kohler A."/>
            <person name="Barry K."/>
            <person name="LaButti K."/>
            <person name="Morin E."/>
            <person name="Salamov A."/>
            <person name="Lipzen A."/>
            <person name="Mereny Z."/>
            <person name="Hegedus B."/>
            <person name="Baldrian P."/>
            <person name="Stursova M."/>
            <person name="Weitz H."/>
            <person name="Taylor A."/>
            <person name="Grigoriev I.V."/>
            <person name="Nagy L.G."/>
            <person name="Martin F."/>
            <person name="Kauserud H."/>
        </authorList>
    </citation>
    <scope>NUCLEOTIDE SEQUENCE</scope>
    <source>
        <strain evidence="2">CBHHK002</strain>
    </source>
</reference>
<feature type="compositionally biased region" description="Basic residues" evidence="1">
    <location>
        <begin position="308"/>
        <end position="320"/>
    </location>
</feature>
<name>A0AAD7EQK2_9AGAR</name>
<evidence type="ECO:0000256" key="1">
    <source>
        <dbReference type="SAM" id="MobiDB-lite"/>
    </source>
</evidence>
<keyword evidence="3" id="KW-1185">Reference proteome</keyword>
<dbReference type="Proteomes" id="UP001218218">
    <property type="component" value="Unassembled WGS sequence"/>
</dbReference>
<sequence>MEPPSSPFPQGGTSGTETPQGLGSSPNPFSGGAPFNALGPSAMRTSTAQLKSFGDRALKRIKLTDESEAEFRRYLETSSKEERDALQLIHILELKDIFSKSTEERVENWTPSSNLAKTIRKFIWALLLLPNIQYYAGTVEDTVIKAMRTSNIKELPSPDSLECDKLTSFVAREFSLARYAIKKTITVSLDEAKNADTKNIAGLAAELLLHAKSVNATRGLYFRLAFIRAHVKENHSAGEFWSKVDEQLEELRRESPEDFVAALETAYEDDIVHGGDPDKTEFKTGNPVGDGSPKWLQNLSAVAPLIRRVPKKQGNKRKRRAEPEEEDEQEEEENGTQGQQEQPATEGAPVADESVENSG</sequence>
<dbReference type="AlphaFoldDB" id="A0AAD7EQK2"/>
<feature type="region of interest" description="Disordered" evidence="1">
    <location>
        <begin position="271"/>
        <end position="359"/>
    </location>
</feature>